<evidence type="ECO:0000313" key="4">
    <source>
        <dbReference type="EMBL" id="OGZ61854.1"/>
    </source>
</evidence>
<dbReference type="STRING" id="1802164.A3H51_01565"/>
<sequence>ILIPRSIPLLYAILLLLFLSFGRFTVRWKKDYGILSRKQAKKRVLVIGCNNEAESLIREMLRDKQHLYQPVAIVDANPANLNREIHRIRVVGHFQEISQICENYRVDMIFIALSNASAREMQFILQVCFDLKIPHRIAPSFKETLSNQPLLSEMREVNVEDLLGRETYQVDLNLFHSMIEGKCILVTGGGGSIGSELCRHIAALNPACLLIIDHSEANLYRIHFELRNRFPYLQVQISLVSILQLETLEALFKKYQPKIVFHAAAYKHVPMLETQVLTAVRNNVIGSKNVVDLSIQYQVETFVQVSTDKAVNPTSIMGMTKRVAEIYCQQLSAQVNTKIMTVRFGNVLGSVGSVIPLFKTQLQEGGPLTVTHPEIKRYFMTIPESCRLILQAMTMGQGGEIFVLDMGEPIKIKDLAEQMIHLSGKKINEDIKIVYTGLRAGEKLWEDLFYDTERLAKTAHKKIRRAEAAQFDVQFIQQYIAELQRACEQQDEKAALAALKKLVPEYKNTTHQSVPTDLLSSSINPLPTPCLR</sequence>
<evidence type="ECO:0000313" key="5">
    <source>
        <dbReference type="Proteomes" id="UP000178509"/>
    </source>
</evidence>
<dbReference type="Proteomes" id="UP000178509">
    <property type="component" value="Unassembled WGS sequence"/>
</dbReference>
<dbReference type="AlphaFoldDB" id="A0A1G2HH74"/>
<dbReference type="InterPro" id="IPR051203">
    <property type="entry name" value="Polysaccharide_Synthase-Rel"/>
</dbReference>
<dbReference type="CDD" id="cd05237">
    <property type="entry name" value="UDP_invert_4-6DH_SDR_e"/>
    <property type="match status" value="1"/>
</dbReference>
<dbReference type="PANTHER" id="PTHR43318">
    <property type="entry name" value="UDP-N-ACETYLGLUCOSAMINE 4,6-DEHYDRATASE"/>
    <property type="match status" value="1"/>
</dbReference>
<comment type="similarity">
    <text evidence="1">Belongs to the polysaccharide synthase family.</text>
</comment>
<dbReference type="Gene3D" id="3.40.50.720">
    <property type="entry name" value="NAD(P)-binding Rossmann-like Domain"/>
    <property type="match status" value="2"/>
</dbReference>
<keyword evidence="2" id="KW-1133">Transmembrane helix</keyword>
<dbReference type="EMBL" id="MHOJ01000034">
    <property type="protein sequence ID" value="OGZ61854.1"/>
    <property type="molecule type" value="Genomic_DNA"/>
</dbReference>
<name>A0A1G2HH74_9BACT</name>
<feature type="transmembrane region" description="Helical" evidence="2">
    <location>
        <begin position="6"/>
        <end position="26"/>
    </location>
</feature>
<dbReference type="SUPFAM" id="SSF51735">
    <property type="entry name" value="NAD(P)-binding Rossmann-fold domains"/>
    <property type="match status" value="1"/>
</dbReference>
<dbReference type="InterPro" id="IPR003869">
    <property type="entry name" value="Polysac_CapD-like"/>
</dbReference>
<protein>
    <recommendedName>
        <fullName evidence="3">Polysaccharide biosynthesis protein CapD-like domain-containing protein</fullName>
    </recommendedName>
</protein>
<dbReference type="Pfam" id="PF13727">
    <property type="entry name" value="CoA_binding_3"/>
    <property type="match status" value="1"/>
</dbReference>
<evidence type="ECO:0000259" key="3">
    <source>
        <dbReference type="Pfam" id="PF02719"/>
    </source>
</evidence>
<dbReference type="InterPro" id="IPR029063">
    <property type="entry name" value="SAM-dependent_MTases_sf"/>
</dbReference>
<organism evidence="4 5">
    <name type="scientific">Candidatus Spechtbacteria bacterium RIFCSPLOWO2_02_FULL_38_8</name>
    <dbReference type="NCBI Taxonomy" id="1802164"/>
    <lineage>
        <taxon>Bacteria</taxon>
        <taxon>Candidatus Spechtiibacteriota</taxon>
    </lineage>
</organism>
<feature type="domain" description="Polysaccharide biosynthesis protein CapD-like" evidence="3">
    <location>
        <begin position="184"/>
        <end position="466"/>
    </location>
</feature>
<proteinExistence type="inferred from homology"/>
<dbReference type="InterPro" id="IPR036291">
    <property type="entry name" value="NAD(P)-bd_dom_sf"/>
</dbReference>
<keyword evidence="2" id="KW-0812">Transmembrane</keyword>
<evidence type="ECO:0000256" key="1">
    <source>
        <dbReference type="ARBA" id="ARBA00007430"/>
    </source>
</evidence>
<dbReference type="SUPFAM" id="SSF53335">
    <property type="entry name" value="S-adenosyl-L-methionine-dependent methyltransferases"/>
    <property type="match status" value="1"/>
</dbReference>
<keyword evidence="2" id="KW-0472">Membrane</keyword>
<gene>
    <name evidence="4" type="ORF">A3H51_01565</name>
</gene>
<dbReference type="Pfam" id="PF02719">
    <property type="entry name" value="Polysacc_synt_2"/>
    <property type="match status" value="1"/>
</dbReference>
<evidence type="ECO:0000256" key="2">
    <source>
        <dbReference type="SAM" id="Phobius"/>
    </source>
</evidence>
<dbReference type="PANTHER" id="PTHR43318:SF1">
    <property type="entry name" value="POLYSACCHARIDE BIOSYNTHESIS PROTEIN EPSC-RELATED"/>
    <property type="match status" value="1"/>
</dbReference>
<accession>A0A1G2HH74</accession>
<comment type="caution">
    <text evidence="4">The sequence shown here is derived from an EMBL/GenBank/DDBJ whole genome shotgun (WGS) entry which is preliminary data.</text>
</comment>
<feature type="non-terminal residue" evidence="4">
    <location>
        <position position="1"/>
    </location>
</feature>
<reference evidence="4 5" key="1">
    <citation type="journal article" date="2016" name="Nat. Commun.">
        <title>Thousands of microbial genomes shed light on interconnected biogeochemical processes in an aquifer system.</title>
        <authorList>
            <person name="Anantharaman K."/>
            <person name="Brown C.T."/>
            <person name="Hug L.A."/>
            <person name="Sharon I."/>
            <person name="Castelle C.J."/>
            <person name="Probst A.J."/>
            <person name="Thomas B.C."/>
            <person name="Singh A."/>
            <person name="Wilkins M.J."/>
            <person name="Karaoz U."/>
            <person name="Brodie E.L."/>
            <person name="Williams K.H."/>
            <person name="Hubbard S.S."/>
            <person name="Banfield J.F."/>
        </authorList>
    </citation>
    <scope>NUCLEOTIDE SEQUENCE [LARGE SCALE GENOMIC DNA]</scope>
</reference>